<dbReference type="PIRSF" id="PIRSF002599">
    <property type="entry name" value="Cold_shock_A"/>
    <property type="match status" value="1"/>
</dbReference>
<evidence type="ECO:0000313" key="5">
    <source>
        <dbReference type="Proteomes" id="UP000051861"/>
    </source>
</evidence>
<dbReference type="Gene3D" id="2.40.50.140">
    <property type="entry name" value="Nucleic acid-binding proteins"/>
    <property type="match status" value="1"/>
</dbReference>
<dbReference type="AlphaFoldDB" id="A0A0S7XV31"/>
<dbReference type="SMART" id="SM00357">
    <property type="entry name" value="CSP"/>
    <property type="match status" value="1"/>
</dbReference>
<dbReference type="Pfam" id="PF00313">
    <property type="entry name" value="CSD"/>
    <property type="match status" value="1"/>
</dbReference>
<dbReference type="InterPro" id="IPR012156">
    <property type="entry name" value="Cold_shock_CspA"/>
</dbReference>
<dbReference type="EMBL" id="LIZX01000092">
    <property type="protein sequence ID" value="KPJ66083.1"/>
    <property type="molecule type" value="Genomic_DNA"/>
</dbReference>
<evidence type="ECO:0000256" key="1">
    <source>
        <dbReference type="ARBA" id="ARBA00004496"/>
    </source>
</evidence>
<keyword evidence="2" id="KW-0963">Cytoplasm</keyword>
<dbReference type="InterPro" id="IPR002059">
    <property type="entry name" value="CSP_DNA-bd"/>
</dbReference>
<evidence type="ECO:0000259" key="3">
    <source>
        <dbReference type="PROSITE" id="PS51857"/>
    </source>
</evidence>
<dbReference type="PRINTS" id="PR00050">
    <property type="entry name" value="COLDSHOCK"/>
</dbReference>
<evidence type="ECO:0000256" key="2">
    <source>
        <dbReference type="ARBA" id="ARBA00022490"/>
    </source>
</evidence>
<dbReference type="InterPro" id="IPR050181">
    <property type="entry name" value="Cold_shock_domain"/>
</dbReference>
<comment type="subcellular location">
    <subcellularLocation>
        <location evidence="1">Cytoplasm</location>
    </subcellularLocation>
</comment>
<name>A0A0S7XV31_UNCSA</name>
<reference evidence="4 5" key="1">
    <citation type="journal article" date="2015" name="Microbiome">
        <title>Genomic resolution of linkages in carbon, nitrogen, and sulfur cycling among widespread estuary sediment bacteria.</title>
        <authorList>
            <person name="Baker B.J."/>
            <person name="Lazar C.S."/>
            <person name="Teske A.P."/>
            <person name="Dick G.J."/>
        </authorList>
    </citation>
    <scope>NUCLEOTIDE SEQUENCE [LARGE SCALE GENOMIC DNA]</scope>
    <source>
        <strain evidence="4">DG_54_3</strain>
    </source>
</reference>
<comment type="caution">
    <text evidence="4">The sequence shown here is derived from an EMBL/GenBank/DDBJ whole genome shotgun (WGS) entry which is preliminary data.</text>
</comment>
<organism evidence="4 5">
    <name type="scientific">candidate division WOR-1 bacterium DG_54_3</name>
    <dbReference type="NCBI Taxonomy" id="1703775"/>
    <lineage>
        <taxon>Bacteria</taxon>
        <taxon>Bacillati</taxon>
        <taxon>Saganbacteria</taxon>
    </lineage>
</organism>
<accession>A0A0S7XV31</accession>
<proteinExistence type="predicted"/>
<evidence type="ECO:0000313" key="4">
    <source>
        <dbReference type="EMBL" id="KPJ66083.1"/>
    </source>
</evidence>
<gene>
    <name evidence="4" type="ORF">AMJ44_09060</name>
</gene>
<dbReference type="Proteomes" id="UP000051861">
    <property type="component" value="Unassembled WGS sequence"/>
</dbReference>
<protein>
    <submittedName>
        <fullName evidence="4">Cold-shock protein</fullName>
    </submittedName>
</protein>
<sequence length="63" mass="7174">MEGKVKWYSDIKSYGFIQTDEGKDVFVHRNALSPGMTLREGDRVEFDVEETPKGPQATNVKKL</sequence>
<dbReference type="InterPro" id="IPR011129">
    <property type="entry name" value="CSD"/>
</dbReference>
<dbReference type="InterPro" id="IPR012340">
    <property type="entry name" value="NA-bd_OB-fold"/>
</dbReference>
<dbReference type="SUPFAM" id="SSF50249">
    <property type="entry name" value="Nucleic acid-binding proteins"/>
    <property type="match status" value="1"/>
</dbReference>
<dbReference type="PROSITE" id="PS51857">
    <property type="entry name" value="CSD_2"/>
    <property type="match status" value="1"/>
</dbReference>
<feature type="domain" description="CSD" evidence="3">
    <location>
        <begin position="1"/>
        <end position="62"/>
    </location>
</feature>
<dbReference type="GO" id="GO:0005737">
    <property type="term" value="C:cytoplasm"/>
    <property type="evidence" value="ECO:0007669"/>
    <property type="project" value="UniProtKB-SubCell"/>
</dbReference>
<dbReference type="GO" id="GO:0003676">
    <property type="term" value="F:nucleic acid binding"/>
    <property type="evidence" value="ECO:0007669"/>
    <property type="project" value="InterPro"/>
</dbReference>
<dbReference type="CDD" id="cd04458">
    <property type="entry name" value="CSP_CDS"/>
    <property type="match status" value="1"/>
</dbReference>
<dbReference type="PANTHER" id="PTHR11544">
    <property type="entry name" value="COLD SHOCK DOMAIN CONTAINING PROTEINS"/>
    <property type="match status" value="1"/>
</dbReference>